<dbReference type="Pfam" id="PF20229">
    <property type="entry name" value="ChrB_N"/>
    <property type="match status" value="1"/>
</dbReference>
<organism evidence="2 3">
    <name type="scientific">Ligaoa zhengdingensis</name>
    <dbReference type="NCBI Taxonomy" id="2763658"/>
    <lineage>
        <taxon>Bacteria</taxon>
        <taxon>Bacillati</taxon>
        <taxon>Bacillota</taxon>
        <taxon>Clostridia</taxon>
        <taxon>Eubacteriales</taxon>
        <taxon>Oscillospiraceae</taxon>
        <taxon>Ligaoa</taxon>
    </lineage>
</organism>
<evidence type="ECO:0000313" key="3">
    <source>
        <dbReference type="Proteomes" id="UP000653127"/>
    </source>
</evidence>
<accession>A0A926I4H6</accession>
<name>A0A926I4H6_9FIRM</name>
<evidence type="ECO:0000313" key="2">
    <source>
        <dbReference type="EMBL" id="MBC8547414.1"/>
    </source>
</evidence>
<keyword evidence="3" id="KW-1185">Reference proteome</keyword>
<dbReference type="AlphaFoldDB" id="A0A926I4H6"/>
<protein>
    <recommendedName>
        <fullName evidence="1">ChrB N-terminal domain-containing protein</fullName>
    </recommendedName>
</protein>
<reference evidence="2" key="1">
    <citation type="submission" date="2020-08" db="EMBL/GenBank/DDBJ databases">
        <title>Genome public.</title>
        <authorList>
            <person name="Liu C."/>
            <person name="Sun Q."/>
        </authorList>
    </citation>
    <scope>NUCLEOTIDE SEQUENCE</scope>
    <source>
        <strain evidence="2">NSJ-31</strain>
    </source>
</reference>
<dbReference type="Proteomes" id="UP000653127">
    <property type="component" value="Unassembled WGS sequence"/>
</dbReference>
<comment type="caution">
    <text evidence="2">The sequence shown here is derived from an EMBL/GenBank/DDBJ whole genome shotgun (WGS) entry which is preliminary data.</text>
</comment>
<proteinExistence type="predicted"/>
<feature type="domain" description="ChrB N-terminal" evidence="1">
    <location>
        <begin position="23"/>
        <end position="171"/>
    </location>
</feature>
<dbReference type="InterPro" id="IPR046858">
    <property type="entry name" value="ChrB_N"/>
</dbReference>
<evidence type="ECO:0000259" key="1">
    <source>
        <dbReference type="Pfam" id="PF20229"/>
    </source>
</evidence>
<sequence length="181" mass="20909">MAAARIRWIALNYSLPINPSKNRVYVWRKLKEIGAMNINHGVAVLPKTSAKVSSLVLLCEKIKELEGEAAIIEMNFVNQKDEAAMVRRFVQQSEQEYNELLEGCDHLLTRVQMKHGKMDADTSEEIKRIVRQYRRVKSRSHFGGQAETELEKRIDRIFDRCVSDASEFADQLKKLIDKAKF</sequence>
<dbReference type="EMBL" id="JACRST010000019">
    <property type="protein sequence ID" value="MBC8547414.1"/>
    <property type="molecule type" value="Genomic_DNA"/>
</dbReference>
<dbReference type="RefSeq" id="WP_249283458.1">
    <property type="nucleotide sequence ID" value="NZ_JACRST010000019.1"/>
</dbReference>
<gene>
    <name evidence="2" type="ORF">H8711_10805</name>
</gene>